<evidence type="ECO:0000313" key="6">
    <source>
        <dbReference type="Proteomes" id="UP000230052"/>
    </source>
</evidence>
<dbReference type="PROSITE" id="PS51379">
    <property type="entry name" value="4FE4S_FER_2"/>
    <property type="match status" value="2"/>
</dbReference>
<dbReference type="SUPFAM" id="SSF54862">
    <property type="entry name" value="4Fe-4S ferredoxins"/>
    <property type="match status" value="1"/>
</dbReference>
<evidence type="ECO:0000256" key="2">
    <source>
        <dbReference type="ARBA" id="ARBA00023004"/>
    </source>
</evidence>
<evidence type="ECO:0000313" key="5">
    <source>
        <dbReference type="EMBL" id="PIU40901.1"/>
    </source>
</evidence>
<dbReference type="Gene3D" id="3.30.70.20">
    <property type="match status" value="1"/>
</dbReference>
<organism evidence="5 6">
    <name type="scientific">Candidatus Aquitaenariimonas noxiae</name>
    <dbReference type="NCBI Taxonomy" id="1974741"/>
    <lineage>
        <taxon>Bacteria</taxon>
        <taxon>Pseudomonadati</taxon>
        <taxon>Candidatus Omnitrophota</taxon>
        <taxon>Candidatus Aquitaenariimonas</taxon>
    </lineage>
</organism>
<accession>A0A2J0KQJ9</accession>
<evidence type="ECO:0000256" key="1">
    <source>
        <dbReference type="ARBA" id="ARBA00022723"/>
    </source>
</evidence>
<dbReference type="GO" id="GO:0051536">
    <property type="term" value="F:iron-sulfur cluster binding"/>
    <property type="evidence" value="ECO:0007669"/>
    <property type="project" value="UniProtKB-KW"/>
</dbReference>
<evidence type="ECO:0000256" key="3">
    <source>
        <dbReference type="ARBA" id="ARBA00023014"/>
    </source>
</evidence>
<keyword evidence="3" id="KW-0411">Iron-sulfur</keyword>
<dbReference type="PROSITE" id="PS00198">
    <property type="entry name" value="4FE4S_FER_1"/>
    <property type="match status" value="1"/>
</dbReference>
<dbReference type="PANTHER" id="PTHR42895:SF1">
    <property type="entry name" value="IRON-SULFUR CLUSTER PROTEIN"/>
    <property type="match status" value="1"/>
</dbReference>
<protein>
    <submittedName>
        <fullName evidence="5">4Fe-4S ferredoxin</fullName>
    </submittedName>
</protein>
<dbReference type="Pfam" id="PF13237">
    <property type="entry name" value="Fer4_10"/>
    <property type="match status" value="1"/>
</dbReference>
<dbReference type="GO" id="GO:0046872">
    <property type="term" value="F:metal ion binding"/>
    <property type="evidence" value="ECO:0007669"/>
    <property type="project" value="UniProtKB-KW"/>
</dbReference>
<feature type="domain" description="4Fe-4S ferredoxin-type" evidence="4">
    <location>
        <begin position="35"/>
        <end position="64"/>
    </location>
</feature>
<dbReference type="InterPro" id="IPR052911">
    <property type="entry name" value="Corrinoid_activation_enz"/>
</dbReference>
<dbReference type="InterPro" id="IPR017900">
    <property type="entry name" value="4Fe4S_Fe_S_CS"/>
</dbReference>
<dbReference type="InterPro" id="IPR017896">
    <property type="entry name" value="4Fe4S_Fe-S-bd"/>
</dbReference>
<dbReference type="EMBL" id="PEWV01000075">
    <property type="protein sequence ID" value="PIU40901.1"/>
    <property type="molecule type" value="Genomic_DNA"/>
</dbReference>
<sequence>MAKRKIIKIDEEKCTGCGLCIPNCPEGALQIIDNKARLISDLFCDGLGACIGHCPEGAINIEEREAEKYDERKVMENIIKQGKNVIKAHLKHLKDHNEEAYLKQAVDVLKNKGIKVPSLEESAEAPGHSHGFSGCPDSRVMDLGEKEGTFKKEKSSHKGISRLRQWPVQISLVPVNAPYFKEADLLIAADCVPFAYPDFHDELLKGKILLVGCPKLDDTGAYQEKITQILKSNNIRSATYAHMEVPCCFGLVGVIKTAISGSGKKIPFKEVTVSIRGELL</sequence>
<evidence type="ECO:0000259" key="4">
    <source>
        <dbReference type="PROSITE" id="PS51379"/>
    </source>
</evidence>
<dbReference type="PANTHER" id="PTHR42895">
    <property type="entry name" value="IRON-SULFUR CLUSTER-BINDING PROTEIN-RELATED"/>
    <property type="match status" value="1"/>
</dbReference>
<dbReference type="Proteomes" id="UP000230052">
    <property type="component" value="Unassembled WGS sequence"/>
</dbReference>
<keyword evidence="2" id="KW-0408">Iron</keyword>
<name>A0A2J0KQJ9_9BACT</name>
<comment type="caution">
    <text evidence="5">The sequence shown here is derived from an EMBL/GenBank/DDBJ whole genome shotgun (WGS) entry which is preliminary data.</text>
</comment>
<feature type="domain" description="4Fe-4S ferredoxin-type" evidence="4">
    <location>
        <begin position="5"/>
        <end position="34"/>
    </location>
</feature>
<keyword evidence="1" id="KW-0479">Metal-binding</keyword>
<gene>
    <name evidence="5" type="ORF">COS99_08330</name>
</gene>
<proteinExistence type="predicted"/>
<reference evidence="5 6" key="1">
    <citation type="submission" date="2017-09" db="EMBL/GenBank/DDBJ databases">
        <title>Depth-based differentiation of microbial function through sediment-hosted aquifers and enrichment of novel symbionts in the deep terrestrial subsurface.</title>
        <authorList>
            <person name="Probst A.J."/>
            <person name="Ladd B."/>
            <person name="Jarett J.K."/>
            <person name="Geller-Mcgrath D.E."/>
            <person name="Sieber C.M."/>
            <person name="Emerson J.B."/>
            <person name="Anantharaman K."/>
            <person name="Thomas B.C."/>
            <person name="Malmstrom R."/>
            <person name="Stieglmeier M."/>
            <person name="Klingl A."/>
            <person name="Woyke T."/>
            <person name="Ryan C.M."/>
            <person name="Banfield J.F."/>
        </authorList>
    </citation>
    <scope>NUCLEOTIDE SEQUENCE [LARGE SCALE GENOMIC DNA]</scope>
    <source>
        <strain evidence="5">CG07_land_8_20_14_0_80_42_15</strain>
    </source>
</reference>
<dbReference type="AlphaFoldDB" id="A0A2J0KQJ9"/>